<dbReference type="InterPro" id="IPR012094">
    <property type="entry name" value="tRNA_Ile_lys_synt"/>
</dbReference>
<feature type="binding site" evidence="8">
    <location>
        <begin position="25"/>
        <end position="30"/>
    </location>
    <ligand>
        <name>ATP</name>
        <dbReference type="ChEBI" id="CHEBI:30616"/>
    </ligand>
</feature>
<dbReference type="PATRIC" id="fig|630626.3.peg.3086"/>
<evidence type="ECO:0000256" key="2">
    <source>
        <dbReference type="ARBA" id="ARBA00022490"/>
    </source>
</evidence>
<protein>
    <recommendedName>
        <fullName evidence="8">tRNA(Ile)-lysidine synthase</fullName>
        <ecNumber evidence="8">6.3.4.19</ecNumber>
    </recommendedName>
    <alternativeName>
        <fullName evidence="8">tRNA(Ile)-2-lysyl-cytidine synthase</fullName>
    </alternativeName>
    <alternativeName>
        <fullName evidence="8">tRNA(Ile)-lysidine synthetase</fullName>
    </alternativeName>
</protein>
<dbReference type="GO" id="GO:0032267">
    <property type="term" value="F:tRNA(Ile)-lysidine synthase activity"/>
    <property type="evidence" value="ECO:0007669"/>
    <property type="project" value="UniProtKB-EC"/>
</dbReference>
<dbReference type="STRING" id="630626.EBL_c31740"/>
<dbReference type="InterPro" id="IPR012796">
    <property type="entry name" value="Lysidine-tRNA-synth_C"/>
</dbReference>
<evidence type="ECO:0000256" key="3">
    <source>
        <dbReference type="ARBA" id="ARBA00022598"/>
    </source>
</evidence>
<dbReference type="Proteomes" id="UP000001955">
    <property type="component" value="Chromosome"/>
</dbReference>
<dbReference type="SUPFAM" id="SSF52402">
    <property type="entry name" value="Adenine nucleotide alpha hydrolases-like"/>
    <property type="match status" value="1"/>
</dbReference>
<dbReference type="RefSeq" id="WP_002441070.1">
    <property type="nucleotide sequence ID" value="NC_017910.1"/>
</dbReference>
<dbReference type="HOGENOM" id="CLU_018869_2_0_6"/>
<dbReference type="Gene3D" id="3.40.50.620">
    <property type="entry name" value="HUPs"/>
    <property type="match status" value="1"/>
</dbReference>
<proteinExistence type="inferred from homology"/>
<sequence>MKPSIIPSDILPALRGHRQLLVALSGGLDSTVLLHLLCQLRNEADLTLRALYVHHGISRYADEWLSHCQALCQRWQVPFIARRVHLTDSGKGTEAEAREKRYQALAESMLPGEALITAQHQDDQCETLLLALKRGSGPAGLSAMPGELAFNHSVILRPLLGFSRQQLEAYARHHQLSWIEDDSNQDDSYDRNFLRLRIVPLLRQRWPYFARSAARSAALCAEQESLLDELLAEQLRAVTGPDGELQLAELHGMSHVRRAALLRRWFALHGAVMPARDALRRVWDEVAMSREDASPRLRFGEHEVRRFRGALWWVALRASQRQTVLAWPAPYGPLMLPEGLGQVMFAASGMAVRPPREDEPVSVRFQASGMIHMAGRPHGRTMKKLWQELGVAPWRRETTPLLFYGEQLIAAAGVFVTREGQGEDDHCWYLRWQAAQ</sequence>
<dbReference type="EC" id="6.3.4.19" evidence="8"/>
<keyword evidence="5 8" id="KW-0547">Nucleotide-binding</keyword>
<dbReference type="Gene3D" id="1.20.59.20">
    <property type="match status" value="1"/>
</dbReference>
<keyword evidence="3 8" id="KW-0436">Ligase</keyword>
<dbReference type="Pfam" id="PF01171">
    <property type="entry name" value="ATP_bind_3"/>
    <property type="match status" value="1"/>
</dbReference>
<dbReference type="GO" id="GO:0005737">
    <property type="term" value="C:cytoplasm"/>
    <property type="evidence" value="ECO:0007669"/>
    <property type="project" value="UniProtKB-SubCell"/>
</dbReference>
<dbReference type="HAMAP" id="MF_01161">
    <property type="entry name" value="tRNA_Ile_lys_synt"/>
    <property type="match status" value="1"/>
</dbReference>
<comment type="catalytic activity">
    <reaction evidence="7 8">
        <text>cytidine(34) in tRNA(Ile2) + L-lysine + ATP = lysidine(34) in tRNA(Ile2) + AMP + diphosphate + H(+)</text>
        <dbReference type="Rhea" id="RHEA:43744"/>
        <dbReference type="Rhea" id="RHEA-COMP:10625"/>
        <dbReference type="Rhea" id="RHEA-COMP:10670"/>
        <dbReference type="ChEBI" id="CHEBI:15378"/>
        <dbReference type="ChEBI" id="CHEBI:30616"/>
        <dbReference type="ChEBI" id="CHEBI:32551"/>
        <dbReference type="ChEBI" id="CHEBI:33019"/>
        <dbReference type="ChEBI" id="CHEBI:82748"/>
        <dbReference type="ChEBI" id="CHEBI:83665"/>
        <dbReference type="ChEBI" id="CHEBI:456215"/>
        <dbReference type="EC" id="6.3.4.19"/>
    </reaction>
</comment>
<dbReference type="SUPFAM" id="SSF56037">
    <property type="entry name" value="PheT/TilS domain"/>
    <property type="match status" value="1"/>
</dbReference>
<dbReference type="OrthoDB" id="9807403at2"/>
<evidence type="ECO:0000256" key="8">
    <source>
        <dbReference type="HAMAP-Rule" id="MF_01161"/>
    </source>
</evidence>
<dbReference type="InterPro" id="IPR014729">
    <property type="entry name" value="Rossmann-like_a/b/a_fold"/>
</dbReference>
<dbReference type="PANTHER" id="PTHR43033">
    <property type="entry name" value="TRNA(ILE)-LYSIDINE SYNTHASE-RELATED"/>
    <property type="match status" value="1"/>
</dbReference>
<comment type="subcellular location">
    <subcellularLocation>
        <location evidence="1 8">Cytoplasm</location>
    </subcellularLocation>
</comment>
<dbReference type="Pfam" id="PF11734">
    <property type="entry name" value="TilS_C"/>
    <property type="match status" value="1"/>
</dbReference>
<evidence type="ECO:0000256" key="4">
    <source>
        <dbReference type="ARBA" id="ARBA00022694"/>
    </source>
</evidence>
<evidence type="ECO:0000256" key="6">
    <source>
        <dbReference type="ARBA" id="ARBA00022840"/>
    </source>
</evidence>
<dbReference type="EMBL" id="CP001560">
    <property type="protein sequence ID" value="AFJ48237.1"/>
    <property type="molecule type" value="Genomic_DNA"/>
</dbReference>
<keyword evidence="2 8" id="KW-0963">Cytoplasm</keyword>
<dbReference type="KEGG" id="ebt:EBL_c31740"/>
<evidence type="ECO:0000313" key="11">
    <source>
        <dbReference type="Proteomes" id="UP000001955"/>
    </source>
</evidence>
<evidence type="ECO:0000256" key="5">
    <source>
        <dbReference type="ARBA" id="ARBA00022741"/>
    </source>
</evidence>
<dbReference type="InterPro" id="IPR015262">
    <property type="entry name" value="tRNA_Ile_lys_synt_subst-bd"/>
</dbReference>
<keyword evidence="6 8" id="KW-0067">ATP-binding</keyword>
<reference evidence="10 11" key="1">
    <citation type="journal article" date="2012" name="J. Bacteriol.">
        <title>Complete genome sequence of the B12-producing Shimwellia blattae strain DSM 4481, isolated from a cockroach.</title>
        <authorList>
            <person name="Brzuszkiewicz E."/>
            <person name="Waschkowitz T."/>
            <person name="Wiezer A."/>
            <person name="Daniel R."/>
        </authorList>
    </citation>
    <scope>NUCLEOTIDE SEQUENCE [LARGE SCALE GENOMIC DNA]</scope>
    <source>
        <strain evidence="11">ATCC 29907 / DSM 4481 / JCM 1650 / NBRC 105725 / CDC 9005-74</strain>
    </source>
</reference>
<dbReference type="NCBIfam" id="TIGR02433">
    <property type="entry name" value="lysidine_TilS_C"/>
    <property type="match status" value="1"/>
</dbReference>
<evidence type="ECO:0000313" key="10">
    <source>
        <dbReference type="EMBL" id="AFJ48237.1"/>
    </source>
</evidence>
<feature type="domain" description="Lysidine-tRNA(Ile) synthetase C-terminal" evidence="9">
    <location>
        <begin position="361"/>
        <end position="432"/>
    </location>
</feature>
<dbReference type="GO" id="GO:0005524">
    <property type="term" value="F:ATP binding"/>
    <property type="evidence" value="ECO:0007669"/>
    <property type="project" value="UniProtKB-UniRule"/>
</dbReference>
<dbReference type="InterPro" id="IPR012795">
    <property type="entry name" value="tRNA_Ile_lys_synt_N"/>
</dbReference>
<comment type="similarity">
    <text evidence="8">Belongs to the tRNA(Ile)-lysidine synthase family.</text>
</comment>
<dbReference type="Pfam" id="PF09179">
    <property type="entry name" value="TilS"/>
    <property type="match status" value="1"/>
</dbReference>
<dbReference type="PANTHER" id="PTHR43033:SF1">
    <property type="entry name" value="TRNA(ILE)-LYSIDINE SYNTHASE-RELATED"/>
    <property type="match status" value="1"/>
</dbReference>
<comment type="function">
    <text evidence="8">Ligates lysine onto the cytidine present at position 34 of the AUA codon-specific tRNA(Ile) that contains the anticodon CAU, in an ATP-dependent manner. Cytidine is converted to lysidine, thus changing the amino acid specificity of the tRNA from methionine to isoleucine.</text>
</comment>
<evidence type="ECO:0000256" key="1">
    <source>
        <dbReference type="ARBA" id="ARBA00004496"/>
    </source>
</evidence>
<organism evidence="10 11">
    <name type="scientific">Shimwellia blattae (strain ATCC 29907 / DSM 4481 / JCM 1650 / NBRC 105725 / CDC 9005-74)</name>
    <name type="common">Escherichia blattae</name>
    <dbReference type="NCBI Taxonomy" id="630626"/>
    <lineage>
        <taxon>Bacteria</taxon>
        <taxon>Pseudomonadati</taxon>
        <taxon>Pseudomonadota</taxon>
        <taxon>Gammaproteobacteria</taxon>
        <taxon>Enterobacterales</taxon>
        <taxon>Enterobacteriaceae</taxon>
        <taxon>Shimwellia</taxon>
    </lineage>
</organism>
<gene>
    <name evidence="8 10" type="primary">tilS</name>
    <name evidence="10" type="ordered locus">EBL_c31740</name>
</gene>
<dbReference type="InterPro" id="IPR011063">
    <property type="entry name" value="TilS/TtcA_N"/>
</dbReference>
<keyword evidence="4 8" id="KW-0819">tRNA processing</keyword>
<evidence type="ECO:0000256" key="7">
    <source>
        <dbReference type="ARBA" id="ARBA00048539"/>
    </source>
</evidence>
<dbReference type="GO" id="GO:0006400">
    <property type="term" value="P:tRNA modification"/>
    <property type="evidence" value="ECO:0007669"/>
    <property type="project" value="UniProtKB-UniRule"/>
</dbReference>
<accession>I2BCI3</accession>
<comment type="domain">
    <text evidence="8">The N-terminal region contains the highly conserved SGGXDS motif, predicted to be a P-loop motif involved in ATP binding.</text>
</comment>
<evidence type="ECO:0000259" key="9">
    <source>
        <dbReference type="SMART" id="SM00977"/>
    </source>
</evidence>
<dbReference type="SUPFAM" id="SSF82829">
    <property type="entry name" value="MesJ substrate recognition domain-like"/>
    <property type="match status" value="1"/>
</dbReference>
<dbReference type="NCBIfam" id="TIGR02432">
    <property type="entry name" value="lysidine_TilS_N"/>
    <property type="match status" value="1"/>
</dbReference>
<accession>K6WGK2</accession>
<name>I2BCI3_SHIBC</name>
<dbReference type="CDD" id="cd01992">
    <property type="entry name" value="TilS_N"/>
    <property type="match status" value="1"/>
</dbReference>
<dbReference type="AlphaFoldDB" id="I2BCI3"/>
<dbReference type="SMART" id="SM00977">
    <property type="entry name" value="TilS_C"/>
    <property type="match status" value="1"/>
</dbReference>
<dbReference type="eggNOG" id="COG0037">
    <property type="taxonomic scope" value="Bacteria"/>
</dbReference>
<keyword evidence="11" id="KW-1185">Reference proteome</keyword>
<dbReference type="NCBIfam" id="NF007942">
    <property type="entry name" value="PRK10660.1"/>
    <property type="match status" value="1"/>
</dbReference>